<dbReference type="EMBL" id="FN649748">
    <property type="protein sequence ID" value="CBJ28768.1"/>
    <property type="molecule type" value="Genomic_DNA"/>
</dbReference>
<feature type="transmembrane region" description="Helical" evidence="1">
    <location>
        <begin position="28"/>
        <end position="49"/>
    </location>
</feature>
<dbReference type="InParanoid" id="D7FIE4"/>
<evidence type="ECO:0000313" key="2">
    <source>
        <dbReference type="EMBL" id="CBJ28768.1"/>
    </source>
</evidence>
<dbReference type="AlphaFoldDB" id="D7FIE4"/>
<feature type="transmembrane region" description="Helical" evidence="1">
    <location>
        <begin position="82"/>
        <end position="105"/>
    </location>
</feature>
<organism evidence="2 3">
    <name type="scientific">Ectocarpus siliculosus</name>
    <name type="common">Brown alga</name>
    <name type="synonym">Conferva siliculosa</name>
    <dbReference type="NCBI Taxonomy" id="2880"/>
    <lineage>
        <taxon>Eukaryota</taxon>
        <taxon>Sar</taxon>
        <taxon>Stramenopiles</taxon>
        <taxon>Ochrophyta</taxon>
        <taxon>PX clade</taxon>
        <taxon>Phaeophyceae</taxon>
        <taxon>Ectocarpales</taxon>
        <taxon>Ectocarpaceae</taxon>
        <taxon>Ectocarpus</taxon>
    </lineage>
</organism>
<dbReference type="Proteomes" id="UP000002630">
    <property type="component" value="Linkage Group LG23"/>
</dbReference>
<evidence type="ECO:0000256" key="1">
    <source>
        <dbReference type="SAM" id="Phobius"/>
    </source>
</evidence>
<protein>
    <submittedName>
        <fullName evidence="2">Uncharacterized protein</fullName>
    </submittedName>
</protein>
<gene>
    <name evidence="2" type="ORF">Esi_0119_0100</name>
</gene>
<proteinExistence type="predicted"/>
<feature type="transmembrane region" description="Helical" evidence="1">
    <location>
        <begin position="208"/>
        <end position="228"/>
    </location>
</feature>
<dbReference type="EMBL" id="FN647870">
    <property type="protein sequence ID" value="CBJ28768.1"/>
    <property type="molecule type" value="Genomic_DNA"/>
</dbReference>
<keyword evidence="1" id="KW-0812">Transmembrane</keyword>
<feature type="transmembrane region" description="Helical" evidence="1">
    <location>
        <begin position="126"/>
        <end position="146"/>
    </location>
</feature>
<name>D7FIE4_ECTSI</name>
<reference evidence="2 3" key="1">
    <citation type="journal article" date="2010" name="Nature">
        <title>The Ectocarpus genome and the independent evolution of multicellularity in brown algae.</title>
        <authorList>
            <person name="Cock J.M."/>
            <person name="Sterck L."/>
            <person name="Rouze P."/>
            <person name="Scornet D."/>
            <person name="Allen A.E."/>
            <person name="Amoutzias G."/>
            <person name="Anthouard V."/>
            <person name="Artiguenave F."/>
            <person name="Aury J.M."/>
            <person name="Badger J.H."/>
            <person name="Beszteri B."/>
            <person name="Billiau K."/>
            <person name="Bonnet E."/>
            <person name="Bothwell J.H."/>
            <person name="Bowler C."/>
            <person name="Boyen C."/>
            <person name="Brownlee C."/>
            <person name="Carrano C.J."/>
            <person name="Charrier B."/>
            <person name="Cho G.Y."/>
            <person name="Coelho S.M."/>
            <person name="Collen J."/>
            <person name="Corre E."/>
            <person name="Da Silva C."/>
            <person name="Delage L."/>
            <person name="Delaroque N."/>
            <person name="Dittami S.M."/>
            <person name="Doulbeau S."/>
            <person name="Elias M."/>
            <person name="Farnham G."/>
            <person name="Gachon C.M."/>
            <person name="Gschloessl B."/>
            <person name="Heesch S."/>
            <person name="Jabbari K."/>
            <person name="Jubin C."/>
            <person name="Kawai H."/>
            <person name="Kimura K."/>
            <person name="Kloareg B."/>
            <person name="Kupper F.C."/>
            <person name="Lang D."/>
            <person name="Le Bail A."/>
            <person name="Leblanc C."/>
            <person name="Lerouge P."/>
            <person name="Lohr M."/>
            <person name="Lopez P.J."/>
            <person name="Martens C."/>
            <person name="Maumus F."/>
            <person name="Michel G."/>
            <person name="Miranda-Saavedra D."/>
            <person name="Morales J."/>
            <person name="Moreau H."/>
            <person name="Motomura T."/>
            <person name="Nagasato C."/>
            <person name="Napoli C.A."/>
            <person name="Nelson D.R."/>
            <person name="Nyvall-Collen P."/>
            <person name="Peters A.F."/>
            <person name="Pommier C."/>
            <person name="Potin P."/>
            <person name="Poulain J."/>
            <person name="Quesneville H."/>
            <person name="Read B."/>
            <person name="Rensing S.A."/>
            <person name="Ritter A."/>
            <person name="Rousvoal S."/>
            <person name="Samanta M."/>
            <person name="Samson G."/>
            <person name="Schroeder D.C."/>
            <person name="Segurens B."/>
            <person name="Strittmatter M."/>
            <person name="Tonon T."/>
            <person name="Tregear J.W."/>
            <person name="Valentin K."/>
            <person name="von Dassow P."/>
            <person name="Yamagishi T."/>
            <person name="Van de Peer Y."/>
            <person name="Wincker P."/>
        </authorList>
    </citation>
    <scope>NUCLEOTIDE SEQUENCE [LARGE SCALE GENOMIC DNA]</scope>
    <source>
        <strain evidence="3">Ec32 / CCAP1310/4</strain>
    </source>
</reference>
<accession>D7FIE4</accession>
<keyword evidence="1" id="KW-0472">Membrane</keyword>
<dbReference type="OrthoDB" id="10293760at2759"/>
<keyword evidence="3" id="KW-1185">Reference proteome</keyword>
<sequence>MIDQDYAELLGRSPPSGEVLEWTFPARALADAFVLLLVGTPALCCTLYMTGFSREESFHGGGAELRIPTLTQLGMRNNPVGFTFRAGIQLAAVVAVPLFWCVKLAHHQRLQARTGVARYDIEAEGAIRWVSGAWITGALGAMLMYAAASVPGEEGASFSPQGVTHLVLTTSAACGILGQAVCTAWALRKARLVFVVSDGDLVAYKRKLWLASTAAIVAAVAVLSVLIVECVEGGTWNMGWSIRGGAGAFVGGGGSSSGVGGFDDETAAVGDQDRWEDNVSSSRDCDTEWCYSRSLLGLWEYLLLAVEAGFCMALRHDLAPATGGVGVESFVL</sequence>
<keyword evidence="1" id="KW-1133">Transmembrane helix</keyword>
<feature type="transmembrane region" description="Helical" evidence="1">
    <location>
        <begin position="166"/>
        <end position="187"/>
    </location>
</feature>
<evidence type="ECO:0000313" key="3">
    <source>
        <dbReference type="Proteomes" id="UP000002630"/>
    </source>
</evidence>